<gene>
    <name evidence="7" type="ORF">Ccrd_008682</name>
</gene>
<evidence type="ECO:0000256" key="3">
    <source>
        <dbReference type="ARBA" id="ARBA00022782"/>
    </source>
</evidence>
<feature type="compositionally biased region" description="Low complexity" evidence="6">
    <location>
        <begin position="423"/>
        <end position="438"/>
    </location>
</feature>
<comment type="caution">
    <text evidence="7">The sequence shown here is derived from an EMBL/GenBank/DDBJ whole genome shotgun (WGS) entry which is preliminary data.</text>
</comment>
<evidence type="ECO:0000256" key="6">
    <source>
        <dbReference type="SAM" id="MobiDB-lite"/>
    </source>
</evidence>
<dbReference type="PANTHER" id="PTHR31791:SF10">
    <property type="entry name" value="FRIGIDA-LIKE PROTEIN"/>
    <property type="match status" value="1"/>
</dbReference>
<keyword evidence="4 5" id="KW-0287">Flowering</keyword>
<dbReference type="OrthoDB" id="1917867at2759"/>
<dbReference type="GO" id="GO:0030154">
    <property type="term" value="P:cell differentiation"/>
    <property type="evidence" value="ECO:0007669"/>
    <property type="project" value="UniProtKB-KW"/>
</dbReference>
<dbReference type="AlphaFoldDB" id="A0A103XEP1"/>
<dbReference type="Gramene" id="KVH89326">
    <property type="protein sequence ID" value="KVH89326"/>
    <property type="gene ID" value="Ccrd_008682"/>
</dbReference>
<keyword evidence="3 5" id="KW-0221">Differentiation</keyword>
<evidence type="ECO:0000313" key="8">
    <source>
        <dbReference type="Proteomes" id="UP000243975"/>
    </source>
</evidence>
<evidence type="ECO:0000256" key="4">
    <source>
        <dbReference type="ARBA" id="ARBA00023089"/>
    </source>
</evidence>
<accession>A0A103XEP1</accession>
<dbReference type="PANTHER" id="PTHR31791">
    <property type="entry name" value="FRIGIDA-LIKE PROTEIN 3-RELATED"/>
    <property type="match status" value="1"/>
</dbReference>
<evidence type="ECO:0000256" key="2">
    <source>
        <dbReference type="ARBA" id="ARBA00022473"/>
    </source>
</evidence>
<keyword evidence="2 5" id="KW-0217">Developmental protein</keyword>
<dbReference type="STRING" id="59895.A0A103XEP1"/>
<feature type="region of interest" description="Disordered" evidence="6">
    <location>
        <begin position="390"/>
        <end position="469"/>
    </location>
</feature>
<sequence length="520" mass="56933">MTKDYVINPDRFKNFFNDLDTRRTLLTTVTDLNTKLFNHFASLEESLNKKFLTLDSQIEKFKEDTENALESLRIRESLIPEKEATFAARVQQLKDSGVTDIERGSSSDAKYETMSELLKMWFRRMDWKGLMEYMLANRKKLVELRVETAMAAGEAVDLLGFVLEAVEEFVELKVSGKQIVGLAPTRCACGILVQAAFPIPSGGEPFSLTAAVGGVSRSLKERAAMVLDKWKGVLNRGGGDANDGVSSGEANMFVTMVIGFGLKDRYDGGFLMSLVLEVGSKRDMAKLAVALGSAQKMGGVIEELVKTGKEIDAVYIASEAGLTDLFPPAKLLKSCLANSQKIASNKDAPSMDDIINELTTVKTIMKLIEDHKLESEFNISNLKRQIGRLERARSDKKKGIVAPATKPSSTKRPRPRRFGATTSSSSSRPPKSSRGSSGFRQRNRPPPPTHHSSAARYPPASYNPTTPYGAGYTQGPAGYLQYANYPSQATGAGPIHGYGGQMNYGPYDYNAAPSEPTYNV</sequence>
<dbReference type="GO" id="GO:0009908">
    <property type="term" value="P:flower development"/>
    <property type="evidence" value="ECO:0007669"/>
    <property type="project" value="UniProtKB-KW"/>
</dbReference>
<protein>
    <recommendedName>
        <fullName evidence="5">FRIGIDA-like protein</fullName>
    </recommendedName>
</protein>
<comment type="similarity">
    <text evidence="1 5">Belongs to the Frigida family.</text>
</comment>
<reference evidence="7 8" key="1">
    <citation type="journal article" date="2016" name="Sci. Rep.">
        <title>The genome sequence of the outbreeding globe artichoke constructed de novo incorporating a phase-aware low-pass sequencing strategy of F1 progeny.</title>
        <authorList>
            <person name="Scaglione D."/>
            <person name="Reyes-Chin-Wo S."/>
            <person name="Acquadro A."/>
            <person name="Froenicke L."/>
            <person name="Portis E."/>
            <person name="Beitel C."/>
            <person name="Tirone M."/>
            <person name="Mauro R."/>
            <person name="Lo Monaco A."/>
            <person name="Mauromicale G."/>
            <person name="Faccioli P."/>
            <person name="Cattivelli L."/>
            <person name="Rieseberg L."/>
            <person name="Michelmore R."/>
            <person name="Lanteri S."/>
        </authorList>
    </citation>
    <scope>NUCLEOTIDE SEQUENCE [LARGE SCALE GENOMIC DNA]</scope>
    <source>
        <strain evidence="7">2C</strain>
    </source>
</reference>
<organism evidence="7 8">
    <name type="scientific">Cynara cardunculus var. scolymus</name>
    <name type="common">Globe artichoke</name>
    <name type="synonym">Cynara scolymus</name>
    <dbReference type="NCBI Taxonomy" id="59895"/>
    <lineage>
        <taxon>Eukaryota</taxon>
        <taxon>Viridiplantae</taxon>
        <taxon>Streptophyta</taxon>
        <taxon>Embryophyta</taxon>
        <taxon>Tracheophyta</taxon>
        <taxon>Spermatophyta</taxon>
        <taxon>Magnoliopsida</taxon>
        <taxon>eudicotyledons</taxon>
        <taxon>Gunneridae</taxon>
        <taxon>Pentapetalae</taxon>
        <taxon>asterids</taxon>
        <taxon>campanulids</taxon>
        <taxon>Asterales</taxon>
        <taxon>Asteraceae</taxon>
        <taxon>Carduoideae</taxon>
        <taxon>Cardueae</taxon>
        <taxon>Carduinae</taxon>
        <taxon>Cynara</taxon>
    </lineage>
</organism>
<name>A0A103XEP1_CYNCS</name>
<dbReference type="InterPro" id="IPR012474">
    <property type="entry name" value="Frigida"/>
</dbReference>
<keyword evidence="8" id="KW-1185">Reference proteome</keyword>
<evidence type="ECO:0000313" key="7">
    <source>
        <dbReference type="EMBL" id="KVH89326.1"/>
    </source>
</evidence>
<dbReference type="Proteomes" id="UP000243975">
    <property type="component" value="Unassembled WGS sequence"/>
</dbReference>
<dbReference type="EMBL" id="LEKV01005242">
    <property type="protein sequence ID" value="KVH89326.1"/>
    <property type="molecule type" value="Genomic_DNA"/>
</dbReference>
<evidence type="ECO:0000256" key="1">
    <source>
        <dbReference type="ARBA" id="ARBA00008956"/>
    </source>
</evidence>
<dbReference type="OMA" id="HEFPIEN"/>
<proteinExistence type="inferred from homology"/>
<dbReference type="Pfam" id="PF07899">
    <property type="entry name" value="Frigida"/>
    <property type="match status" value="1"/>
</dbReference>
<evidence type="ECO:0000256" key="5">
    <source>
        <dbReference type="RuleBase" id="RU364012"/>
    </source>
</evidence>